<dbReference type="Gene3D" id="1.10.1670.10">
    <property type="entry name" value="Helix-hairpin-Helix base-excision DNA repair enzymes (C-terminal)"/>
    <property type="match status" value="1"/>
</dbReference>
<dbReference type="InterPro" id="IPR014127">
    <property type="entry name" value="CHP02757"/>
</dbReference>
<dbReference type="InterPro" id="IPR011257">
    <property type="entry name" value="DNA_glycosylase"/>
</dbReference>
<dbReference type="SUPFAM" id="SSF48150">
    <property type="entry name" value="DNA-glycosylase"/>
    <property type="match status" value="1"/>
</dbReference>
<dbReference type="Proteomes" id="UP000324298">
    <property type="component" value="Unassembled WGS sequence"/>
</dbReference>
<dbReference type="NCBIfam" id="TIGR02757">
    <property type="entry name" value="TIGR02757 family protein"/>
    <property type="match status" value="1"/>
</dbReference>
<evidence type="ECO:0000313" key="1">
    <source>
        <dbReference type="EMBL" id="KAA0891268.1"/>
    </source>
</evidence>
<dbReference type="Pfam" id="PF09674">
    <property type="entry name" value="DUF2400"/>
    <property type="match status" value="1"/>
</dbReference>
<name>A0A5A9XG52_9BACT</name>
<evidence type="ECO:0000313" key="2">
    <source>
        <dbReference type="Proteomes" id="UP000324298"/>
    </source>
</evidence>
<dbReference type="OrthoDB" id="9773332at2"/>
<protein>
    <submittedName>
        <fullName evidence="1">TIGR02757 family protein</fullName>
    </submittedName>
</protein>
<dbReference type="GO" id="GO:0006281">
    <property type="term" value="P:DNA repair"/>
    <property type="evidence" value="ECO:0007669"/>
    <property type="project" value="InterPro"/>
</dbReference>
<dbReference type="EMBL" id="SRSD01000006">
    <property type="protein sequence ID" value="KAA0891268.1"/>
    <property type="molecule type" value="Genomic_DNA"/>
</dbReference>
<dbReference type="AlphaFoldDB" id="A0A5A9XG52"/>
<comment type="caution">
    <text evidence="1">The sequence shown here is derived from an EMBL/GenBank/DDBJ whole genome shotgun (WGS) entry which is preliminary data.</text>
</comment>
<dbReference type="InterPro" id="IPR023170">
    <property type="entry name" value="HhH_base_excis_C"/>
</dbReference>
<proteinExistence type="predicted"/>
<dbReference type="RefSeq" id="WP_149307632.1">
    <property type="nucleotide sequence ID" value="NZ_SRSD01000006.1"/>
</dbReference>
<reference evidence="1 2" key="1">
    <citation type="submission" date="2019-04" db="EMBL/GenBank/DDBJ databases">
        <title>Geobacter ruber sp. nov., ferric-reducing bacteria isolated from paddy soil.</title>
        <authorList>
            <person name="Xu Z."/>
            <person name="Masuda Y."/>
            <person name="Itoh H."/>
            <person name="Senoo K."/>
        </authorList>
    </citation>
    <scope>NUCLEOTIDE SEQUENCE [LARGE SCALE GENOMIC DNA]</scope>
    <source>
        <strain evidence="1 2">Red88</strain>
    </source>
</reference>
<dbReference type="GO" id="GO:0003824">
    <property type="term" value="F:catalytic activity"/>
    <property type="evidence" value="ECO:0007669"/>
    <property type="project" value="InterPro"/>
</dbReference>
<gene>
    <name evidence="1" type="ORF">ET418_10815</name>
</gene>
<organism evidence="1 2">
    <name type="scientific">Oryzomonas rubra</name>
    <dbReference type="NCBI Taxonomy" id="2509454"/>
    <lineage>
        <taxon>Bacteria</taxon>
        <taxon>Pseudomonadati</taxon>
        <taxon>Thermodesulfobacteriota</taxon>
        <taxon>Desulfuromonadia</taxon>
        <taxon>Geobacterales</taxon>
        <taxon>Geobacteraceae</taxon>
        <taxon>Oryzomonas</taxon>
    </lineage>
</organism>
<keyword evidence="2" id="KW-1185">Reference proteome</keyword>
<accession>A0A5A9XG52</accession>
<sequence length="288" mass="31866">MPRTLDLKTCLDDLYAARSAAHLANDPLSFCHRYGEPADREVAAVIASSFAYGGIKIILRTLERVFAELGPSPRRFVERFDPKPGLRTFDGFKHRFNDGRDLCALLWACRLMIEESGSINAFFTRFHDSGAEDATAALDGYASAVRGLDYRPIFRKSTIPADSYFPFFFPAPASGSACKRLCMFLRWVVRPADGIDLGLWQGISPAQLVIPVDTHISRICSYLGFTQRKNADWRMAQEITASLRLLDPTDPVKYDFSLAHLGISEGCTGTDPLRCLNCAIAGVCPQAA</sequence>